<dbReference type="SMART" id="SM00360">
    <property type="entry name" value="RRM"/>
    <property type="match status" value="1"/>
</dbReference>
<gene>
    <name evidence="4" type="ORF">VSP0166_LOCUS10422</name>
</gene>
<reference evidence="4" key="1">
    <citation type="submission" date="2021-01" db="EMBL/GenBank/DDBJ databases">
        <authorList>
            <person name="Corre E."/>
            <person name="Pelletier E."/>
            <person name="Niang G."/>
            <person name="Scheremetjew M."/>
            <person name="Finn R."/>
            <person name="Kale V."/>
            <person name="Holt S."/>
            <person name="Cochrane G."/>
            <person name="Meng A."/>
            <person name="Brown T."/>
            <person name="Cohen L."/>
        </authorList>
    </citation>
    <scope>NUCLEOTIDE SEQUENCE</scope>
    <source>
        <strain evidence="4">DIVA3 518/3/11/1/6</strain>
    </source>
</reference>
<accession>A0A7S4IB91</accession>
<evidence type="ECO:0000256" key="2">
    <source>
        <dbReference type="SAM" id="MobiDB-lite"/>
    </source>
</evidence>
<dbReference type="GO" id="GO:0003723">
    <property type="term" value="F:RNA binding"/>
    <property type="evidence" value="ECO:0007669"/>
    <property type="project" value="UniProtKB-UniRule"/>
</dbReference>
<dbReference type="PRINTS" id="PR01738">
    <property type="entry name" value="RNABINDINGM8"/>
</dbReference>
<dbReference type="InterPro" id="IPR000504">
    <property type="entry name" value="RRM_dom"/>
</dbReference>
<dbReference type="InterPro" id="IPR035979">
    <property type="entry name" value="RBD_domain_sf"/>
</dbReference>
<evidence type="ECO:0000259" key="3">
    <source>
        <dbReference type="PROSITE" id="PS50102"/>
    </source>
</evidence>
<keyword evidence="1" id="KW-0694">RNA-binding</keyword>
<dbReference type="AlphaFoldDB" id="A0A7S4IB91"/>
<dbReference type="GO" id="GO:0005634">
    <property type="term" value="C:nucleus"/>
    <property type="evidence" value="ECO:0007669"/>
    <property type="project" value="InterPro"/>
</dbReference>
<evidence type="ECO:0000256" key="1">
    <source>
        <dbReference type="PROSITE-ProRule" id="PRU00176"/>
    </source>
</evidence>
<protein>
    <recommendedName>
        <fullName evidence="3">RRM domain-containing protein</fullName>
    </recommendedName>
</protein>
<name>A0A7S4IB91_9EUKA</name>
<dbReference type="GO" id="GO:0005737">
    <property type="term" value="C:cytoplasm"/>
    <property type="evidence" value="ECO:0007669"/>
    <property type="project" value="InterPro"/>
</dbReference>
<feature type="region of interest" description="Disordered" evidence="2">
    <location>
        <begin position="1"/>
        <end position="46"/>
    </location>
</feature>
<dbReference type="InterPro" id="IPR008111">
    <property type="entry name" value="RNA-bd_8"/>
</dbReference>
<dbReference type="EMBL" id="HBKP01014682">
    <property type="protein sequence ID" value="CAE2224187.1"/>
    <property type="molecule type" value="Transcribed_RNA"/>
</dbReference>
<dbReference type="PROSITE" id="PS50102">
    <property type="entry name" value="RRM"/>
    <property type="match status" value="1"/>
</dbReference>
<dbReference type="Gene3D" id="3.30.70.330">
    <property type="match status" value="1"/>
</dbReference>
<dbReference type="GO" id="GO:0006396">
    <property type="term" value="P:RNA processing"/>
    <property type="evidence" value="ECO:0007669"/>
    <property type="project" value="InterPro"/>
</dbReference>
<proteinExistence type="predicted"/>
<dbReference type="SUPFAM" id="SSF54928">
    <property type="entry name" value="RNA-binding domain, RBD"/>
    <property type="match status" value="1"/>
</dbReference>
<sequence length="137" mass="14966">MASMDVEESSLVSKRAKGRGADSATDLADGDYESLSSGTEEKSGGPVKSVEGWIIFLTGVHEEAEEDGLLDRLSDFGNVQNFQLQLDRRTGFVKGYALVEFEKKEEAESAIRGLNDSEFMEKQLTASWAFVAPPSHT</sequence>
<evidence type="ECO:0000313" key="4">
    <source>
        <dbReference type="EMBL" id="CAE2224187.1"/>
    </source>
</evidence>
<organism evidence="4">
    <name type="scientific">Vannella robusta</name>
    <dbReference type="NCBI Taxonomy" id="1487602"/>
    <lineage>
        <taxon>Eukaryota</taxon>
        <taxon>Amoebozoa</taxon>
        <taxon>Discosea</taxon>
        <taxon>Flabellinia</taxon>
        <taxon>Vannellidae</taxon>
        <taxon>Vannella</taxon>
    </lineage>
</organism>
<dbReference type="PANTHER" id="PTHR45894">
    <property type="entry name" value="RNA-BINDING PROTEIN 8A"/>
    <property type="match status" value="1"/>
</dbReference>
<feature type="domain" description="RRM" evidence="3">
    <location>
        <begin position="53"/>
        <end position="131"/>
    </location>
</feature>
<dbReference type="InterPro" id="IPR012677">
    <property type="entry name" value="Nucleotide-bd_a/b_plait_sf"/>
</dbReference>
<dbReference type="Pfam" id="PF00076">
    <property type="entry name" value="RRM_1"/>
    <property type="match status" value="1"/>
</dbReference>